<reference evidence="1" key="1">
    <citation type="submission" date="2020-02" db="EMBL/GenBank/DDBJ databases">
        <title>Genome sequencing of the panga catfish, Pangasius djambal.</title>
        <authorList>
            <person name="Wen M."/>
            <person name="Zahm M."/>
            <person name="Roques C."/>
            <person name="Cabau C."/>
            <person name="Klopp C."/>
            <person name="Donnadieu C."/>
            <person name="Jouanno E."/>
            <person name="Avarre J.-C."/>
            <person name="Campet M."/>
            <person name="Ha T."/>
            <person name="Dugue R."/>
            <person name="Lampietro C."/>
            <person name="Louis A."/>
            <person name="Herpin A."/>
            <person name="Echchiki A."/>
            <person name="Berthelot C."/>
            <person name="Parey E."/>
            <person name="Roest-Crollius H."/>
            <person name="Braasch I."/>
            <person name="Postlethwait J.H."/>
            <person name="Bobe J."/>
            <person name="Montfort J."/>
            <person name="Bouchez O."/>
            <person name="Begum T."/>
            <person name="Schartl M."/>
            <person name="Gustiano R."/>
            <person name="Guiguen Y."/>
        </authorList>
    </citation>
    <scope>NUCLEOTIDE SEQUENCE</scope>
    <source>
        <strain evidence="1">Pdj_M5554</strain>
    </source>
</reference>
<dbReference type="Proteomes" id="UP000830395">
    <property type="component" value="Chromosome 6"/>
</dbReference>
<comment type="caution">
    <text evidence="1">The sequence shown here is derived from an EMBL/GenBank/DDBJ whole genome shotgun (WGS) entry which is preliminary data.</text>
</comment>
<gene>
    <name evidence="1" type="ORF">PDJAM_G00223730</name>
</gene>
<evidence type="ECO:0000313" key="1">
    <source>
        <dbReference type="EMBL" id="MCJ8733453.1"/>
    </source>
</evidence>
<organism evidence="1 2">
    <name type="scientific">Pangasius djambal</name>
    <dbReference type="NCBI Taxonomy" id="1691987"/>
    <lineage>
        <taxon>Eukaryota</taxon>
        <taxon>Metazoa</taxon>
        <taxon>Chordata</taxon>
        <taxon>Craniata</taxon>
        <taxon>Vertebrata</taxon>
        <taxon>Euteleostomi</taxon>
        <taxon>Actinopterygii</taxon>
        <taxon>Neopterygii</taxon>
        <taxon>Teleostei</taxon>
        <taxon>Ostariophysi</taxon>
        <taxon>Siluriformes</taxon>
        <taxon>Pangasiidae</taxon>
        <taxon>Pangasius</taxon>
    </lineage>
</organism>
<keyword evidence="2" id="KW-1185">Reference proteome</keyword>
<dbReference type="EMBL" id="CM040980">
    <property type="protein sequence ID" value="MCJ8733453.1"/>
    <property type="molecule type" value="Genomic_DNA"/>
</dbReference>
<name>A0ACC5YCI3_9TELE</name>
<sequence length="263" mass="29736">MVSQAELLPPVPLEFAACILLERKKRRKRTEEEGKKADVSWRNPVKSATMWQPATERLQHFQNMLKSKLNVLTLRKDSLPSVIFHEPEAIELCSTTHTTKPRTHTGYKVTYLGKVTIPGSKFLSGCTESAVVALWDTKCSSIAMDALLEIRPFQVRLHHLGGRSEAPDIPVETFQVARIAYCTADHEVSPKVFAFIYRQINEDLTFQMDCHAVECESKRAAKMLAHAMMDAFTKTFHSMRTDGRIHQSGREIPEDSNPNPDDG</sequence>
<evidence type="ECO:0000313" key="2">
    <source>
        <dbReference type="Proteomes" id="UP000830395"/>
    </source>
</evidence>
<protein>
    <submittedName>
        <fullName evidence="1">Uncharacterized protein</fullName>
    </submittedName>
</protein>
<proteinExistence type="predicted"/>
<accession>A0ACC5YCI3</accession>